<dbReference type="Gene3D" id="1.10.510.10">
    <property type="entry name" value="Transferase(Phosphotransferase) domain 1"/>
    <property type="match status" value="1"/>
</dbReference>
<dbReference type="SUPFAM" id="SSF56112">
    <property type="entry name" value="Protein kinase-like (PK-like)"/>
    <property type="match status" value="1"/>
</dbReference>
<evidence type="ECO:0008006" key="4">
    <source>
        <dbReference type="Google" id="ProtNLM"/>
    </source>
</evidence>
<proteinExistence type="predicted"/>
<dbReference type="InterPro" id="IPR011009">
    <property type="entry name" value="Kinase-like_dom_sf"/>
</dbReference>
<dbReference type="EMBL" id="JAGPXD010000002">
    <property type="protein sequence ID" value="KAH7369291.1"/>
    <property type="molecule type" value="Genomic_DNA"/>
</dbReference>
<gene>
    <name evidence="2" type="ORF">B0T11DRAFT_338282</name>
</gene>
<reference evidence="2" key="1">
    <citation type="journal article" date="2021" name="Nat. Commun.">
        <title>Genetic determinants of endophytism in the Arabidopsis root mycobiome.</title>
        <authorList>
            <person name="Mesny F."/>
            <person name="Miyauchi S."/>
            <person name="Thiergart T."/>
            <person name="Pickel B."/>
            <person name="Atanasova L."/>
            <person name="Karlsson M."/>
            <person name="Huettel B."/>
            <person name="Barry K.W."/>
            <person name="Haridas S."/>
            <person name="Chen C."/>
            <person name="Bauer D."/>
            <person name="Andreopoulos W."/>
            <person name="Pangilinan J."/>
            <person name="LaButti K."/>
            <person name="Riley R."/>
            <person name="Lipzen A."/>
            <person name="Clum A."/>
            <person name="Drula E."/>
            <person name="Henrissat B."/>
            <person name="Kohler A."/>
            <person name="Grigoriev I.V."/>
            <person name="Martin F.M."/>
            <person name="Hacquard S."/>
        </authorList>
    </citation>
    <scope>NUCLEOTIDE SEQUENCE</scope>
    <source>
        <strain evidence="2">MPI-CAGE-AT-0016</strain>
    </source>
</reference>
<organism evidence="2 3">
    <name type="scientific">Plectosphaerella cucumerina</name>
    <dbReference type="NCBI Taxonomy" id="40658"/>
    <lineage>
        <taxon>Eukaryota</taxon>
        <taxon>Fungi</taxon>
        <taxon>Dikarya</taxon>
        <taxon>Ascomycota</taxon>
        <taxon>Pezizomycotina</taxon>
        <taxon>Sordariomycetes</taxon>
        <taxon>Hypocreomycetidae</taxon>
        <taxon>Glomerellales</taxon>
        <taxon>Plectosphaerellaceae</taxon>
        <taxon>Plectosphaerella</taxon>
    </lineage>
</organism>
<dbReference type="AlphaFoldDB" id="A0A8K0TLX7"/>
<accession>A0A8K0TLX7</accession>
<dbReference type="OrthoDB" id="4846833at2759"/>
<evidence type="ECO:0000313" key="3">
    <source>
        <dbReference type="Proteomes" id="UP000813385"/>
    </source>
</evidence>
<sequence length="407" mass="46077">MASSSSSHLGFESLYPPSAIIQLRSHTPPQPFGDGWYKPPFNRDPTYQDPQIIAQSTPDDFVFSKMPRDRDTDSFIPPFAQAYFGSSAQEHEASLRIIKGLATGTEKGSQVFLCEVQASPSEYWKAMGYNEFPKKVIAKIFDPLYYPTISPLAGQHLDIVSWADKMYAHEAGAYIEIQGHRRDHPVIDDMTPNFFGTFSITHQDHESRLRHVRVVLVEYIEGTPLTQLCTVQSRRRSSDFLKPIEQVAGGMEERLQIFGRMLHGLVALEKIGVYHQDADPSNILVLGKQGDLKRRVVITDFNDSRILRYTKRPLSLSMELPRPLHPRWRFGIQGFSRGDDDSDTDSDDEEEEDNEGAGPCFTKWAMRAFPEADFVGADEADEVAERRIKARALESEETTETTKVQSV</sequence>
<name>A0A8K0TLX7_9PEZI</name>
<feature type="compositionally biased region" description="Acidic residues" evidence="1">
    <location>
        <begin position="340"/>
        <end position="355"/>
    </location>
</feature>
<evidence type="ECO:0000256" key="1">
    <source>
        <dbReference type="SAM" id="MobiDB-lite"/>
    </source>
</evidence>
<evidence type="ECO:0000313" key="2">
    <source>
        <dbReference type="EMBL" id="KAH7369291.1"/>
    </source>
</evidence>
<keyword evidence="3" id="KW-1185">Reference proteome</keyword>
<feature type="region of interest" description="Disordered" evidence="1">
    <location>
        <begin position="331"/>
        <end position="362"/>
    </location>
</feature>
<dbReference type="Proteomes" id="UP000813385">
    <property type="component" value="Unassembled WGS sequence"/>
</dbReference>
<comment type="caution">
    <text evidence="2">The sequence shown here is derived from an EMBL/GenBank/DDBJ whole genome shotgun (WGS) entry which is preliminary data.</text>
</comment>
<protein>
    <recommendedName>
        <fullName evidence="4">Protein kinase domain-containing protein</fullName>
    </recommendedName>
</protein>